<accession>A0ABT8YSE0</accession>
<dbReference type="RefSeq" id="WP_304378605.1">
    <property type="nucleotide sequence ID" value="NZ_JAUOZU010000020.1"/>
</dbReference>
<keyword evidence="7" id="KW-1185">Reference proteome</keyword>
<feature type="signal peptide" evidence="4">
    <location>
        <begin position="1"/>
        <end position="24"/>
    </location>
</feature>
<comment type="similarity">
    <text evidence="2">Belongs to the bacterial solute-binding protein SsuA/TauA family.</text>
</comment>
<evidence type="ECO:0000259" key="5">
    <source>
        <dbReference type="Pfam" id="PF09084"/>
    </source>
</evidence>
<dbReference type="SUPFAM" id="SSF53850">
    <property type="entry name" value="Periplasmic binding protein-like II"/>
    <property type="match status" value="1"/>
</dbReference>
<evidence type="ECO:0000256" key="1">
    <source>
        <dbReference type="ARBA" id="ARBA00004418"/>
    </source>
</evidence>
<evidence type="ECO:0000313" key="6">
    <source>
        <dbReference type="EMBL" id="MDO6966679.1"/>
    </source>
</evidence>
<name>A0ABT8YSE0_9HYPH</name>
<dbReference type="PANTHER" id="PTHR30024:SF47">
    <property type="entry name" value="TAURINE-BINDING PERIPLASMIC PROTEIN"/>
    <property type="match status" value="1"/>
</dbReference>
<reference evidence="6" key="1">
    <citation type="journal article" date="2015" name="Int. J. Syst. Evol. Microbiol.">
        <title>Rhizobium alvei sp. nov., isolated from a freshwater river.</title>
        <authorList>
            <person name="Sheu S.Y."/>
            <person name="Huang H.W."/>
            <person name="Young C.C."/>
            <person name="Chen W.M."/>
        </authorList>
    </citation>
    <scope>NUCLEOTIDE SEQUENCE</scope>
    <source>
        <strain evidence="6">TNR-22</strain>
    </source>
</reference>
<evidence type="ECO:0000256" key="2">
    <source>
        <dbReference type="ARBA" id="ARBA00010742"/>
    </source>
</evidence>
<feature type="chain" id="PRO_5045802278" evidence="4">
    <location>
        <begin position="25"/>
        <end position="314"/>
    </location>
</feature>
<evidence type="ECO:0000313" key="7">
    <source>
        <dbReference type="Proteomes" id="UP001174932"/>
    </source>
</evidence>
<comment type="caution">
    <text evidence="6">The sequence shown here is derived from an EMBL/GenBank/DDBJ whole genome shotgun (WGS) entry which is preliminary data.</text>
</comment>
<protein>
    <submittedName>
        <fullName evidence="6">ABC transporter substrate-binding protein</fullName>
    </submittedName>
</protein>
<dbReference type="Pfam" id="PF09084">
    <property type="entry name" value="NMT1"/>
    <property type="match status" value="1"/>
</dbReference>
<dbReference type="EMBL" id="JAUOZU010000020">
    <property type="protein sequence ID" value="MDO6966679.1"/>
    <property type="molecule type" value="Genomic_DNA"/>
</dbReference>
<dbReference type="PANTHER" id="PTHR30024">
    <property type="entry name" value="ALIPHATIC SULFONATES-BINDING PROTEIN-RELATED"/>
    <property type="match status" value="1"/>
</dbReference>
<comment type="subcellular location">
    <subcellularLocation>
        <location evidence="1">Periplasm</location>
    </subcellularLocation>
</comment>
<gene>
    <name evidence="6" type="ORF">Q4481_22220</name>
</gene>
<evidence type="ECO:0000256" key="4">
    <source>
        <dbReference type="SAM" id="SignalP"/>
    </source>
</evidence>
<keyword evidence="3 4" id="KW-0732">Signal</keyword>
<dbReference type="Proteomes" id="UP001174932">
    <property type="component" value="Unassembled WGS sequence"/>
</dbReference>
<sequence length="314" mass="33120">MKRTIARAMLTTAALALSAISALAADKITLMYTASAPNLAAFVAKDQGFFEKRGLDVDLKLAQNGSVIVTALVSGSAHIGIPTPVVVFQAIDNGVDLQAIASTNVFPDPSAAGLVAGKDSGIKGPKDLADKKIGVPGVGGLLDVVMREWVDRNGGDSSKINIVEITLPQSADILKAGQVDGVASVDPFASRAVESAGGILIGNYLDIIPDGTVASIYTVTTDWASAHKKEVADFQAALDEALGYIKTHDKEARDSLAKYTTLPPPVVANLKFPNFSTHLDPEKSFTFWNELAKKRGLITKDVDLQAFTVRYPGE</sequence>
<organism evidence="6 7">
    <name type="scientific">Rhizobium alvei</name>
    <dbReference type="NCBI Taxonomy" id="1132659"/>
    <lineage>
        <taxon>Bacteria</taxon>
        <taxon>Pseudomonadati</taxon>
        <taxon>Pseudomonadota</taxon>
        <taxon>Alphaproteobacteria</taxon>
        <taxon>Hyphomicrobiales</taxon>
        <taxon>Rhizobiaceae</taxon>
        <taxon>Rhizobium/Agrobacterium group</taxon>
        <taxon>Rhizobium</taxon>
    </lineage>
</organism>
<feature type="domain" description="SsuA/THI5-like" evidence="5">
    <location>
        <begin position="41"/>
        <end position="252"/>
    </location>
</feature>
<reference evidence="6" key="2">
    <citation type="submission" date="2023-07" db="EMBL/GenBank/DDBJ databases">
        <authorList>
            <person name="Shen H."/>
        </authorList>
    </citation>
    <scope>NUCLEOTIDE SEQUENCE</scope>
    <source>
        <strain evidence="6">TNR-22</strain>
    </source>
</reference>
<dbReference type="Gene3D" id="3.40.190.10">
    <property type="entry name" value="Periplasmic binding protein-like II"/>
    <property type="match status" value="2"/>
</dbReference>
<dbReference type="InterPro" id="IPR015168">
    <property type="entry name" value="SsuA/THI5"/>
</dbReference>
<proteinExistence type="inferred from homology"/>
<evidence type="ECO:0000256" key="3">
    <source>
        <dbReference type="ARBA" id="ARBA00022729"/>
    </source>
</evidence>